<proteinExistence type="predicted"/>
<dbReference type="GO" id="GO:0030544">
    <property type="term" value="F:Hsp70 protein binding"/>
    <property type="evidence" value="ECO:0007669"/>
    <property type="project" value="InterPro"/>
</dbReference>
<evidence type="ECO:0000259" key="10">
    <source>
        <dbReference type="PROSITE" id="PS50090"/>
    </source>
</evidence>
<dbReference type="InterPro" id="IPR036869">
    <property type="entry name" value="J_dom_sf"/>
</dbReference>
<dbReference type="InterPro" id="IPR054076">
    <property type="entry name" value="ZUO1-like_ZHD"/>
</dbReference>
<dbReference type="PROSITE" id="PS50090">
    <property type="entry name" value="MYB_LIKE"/>
    <property type="match status" value="1"/>
</dbReference>
<evidence type="ECO:0000256" key="7">
    <source>
        <dbReference type="ARBA" id="ARBA00023242"/>
    </source>
</evidence>
<evidence type="ECO:0000256" key="6">
    <source>
        <dbReference type="ARBA" id="ARBA00023186"/>
    </source>
</evidence>
<dbReference type="Pfam" id="PF16717">
    <property type="entry name" value="RAC_head"/>
    <property type="match status" value="1"/>
</dbReference>
<keyword evidence="7" id="KW-0539">Nucleus</keyword>
<dbReference type="SMART" id="SM00271">
    <property type="entry name" value="DnaJ"/>
    <property type="match status" value="1"/>
</dbReference>
<feature type="domain" description="Myb-like" evidence="10">
    <location>
        <begin position="565"/>
        <end position="619"/>
    </location>
</feature>
<dbReference type="InterPro" id="IPR044634">
    <property type="entry name" value="Zuotin/DnaJC2"/>
</dbReference>
<dbReference type="SMART" id="SM00717">
    <property type="entry name" value="SANT"/>
    <property type="match status" value="2"/>
</dbReference>
<keyword evidence="5" id="KW-0010">Activator</keyword>
<keyword evidence="13" id="KW-1185">Reference proteome</keyword>
<reference evidence="13" key="1">
    <citation type="submission" date="2020-01" db="EMBL/GenBank/DDBJ databases">
        <title>Draft genome sequence of the Termite Coptotermes fromosanus.</title>
        <authorList>
            <person name="Itakura S."/>
            <person name="Yosikawa Y."/>
            <person name="Umezawa K."/>
        </authorList>
    </citation>
    <scope>NUCLEOTIDE SEQUENCE [LARGE SCALE GENOMIC DNA]</scope>
</reference>
<dbReference type="EMBL" id="BLKM01001253">
    <property type="protein sequence ID" value="GFG39869.1"/>
    <property type="molecule type" value="Genomic_DNA"/>
</dbReference>
<protein>
    <submittedName>
        <fullName evidence="12">Uncharacterized protein</fullName>
    </submittedName>
</protein>
<keyword evidence="6" id="KW-0143">Chaperone</keyword>
<name>A0A6L2Q4T2_COPFO</name>
<dbReference type="GO" id="GO:0051083">
    <property type="term" value="P:'de novo' cotranslational protein folding"/>
    <property type="evidence" value="ECO:0007669"/>
    <property type="project" value="InterPro"/>
</dbReference>
<dbReference type="InterPro" id="IPR017884">
    <property type="entry name" value="SANT_dom"/>
</dbReference>
<dbReference type="AlphaFoldDB" id="A0A6L2Q4T2"/>
<dbReference type="Pfam" id="PF21884">
    <property type="entry name" value="ZUO1-like_ZHD"/>
    <property type="match status" value="1"/>
</dbReference>
<evidence type="ECO:0000313" key="12">
    <source>
        <dbReference type="EMBL" id="GFG39869.1"/>
    </source>
</evidence>
<dbReference type="Pfam" id="PF00226">
    <property type="entry name" value="DnaJ"/>
    <property type="match status" value="1"/>
</dbReference>
<dbReference type="PROSITE" id="PS51293">
    <property type="entry name" value="SANT"/>
    <property type="match status" value="1"/>
</dbReference>
<evidence type="ECO:0000256" key="8">
    <source>
        <dbReference type="SAM" id="MobiDB-lite"/>
    </source>
</evidence>
<dbReference type="Gene3D" id="1.10.10.60">
    <property type="entry name" value="Homeodomain-like"/>
    <property type="match status" value="2"/>
</dbReference>
<dbReference type="Proteomes" id="UP000502823">
    <property type="component" value="Unassembled WGS sequence"/>
</dbReference>
<dbReference type="InterPro" id="IPR032003">
    <property type="entry name" value="RAC_head"/>
</dbReference>
<dbReference type="Pfam" id="PF00249">
    <property type="entry name" value="Myb_DNA-binding"/>
    <property type="match status" value="1"/>
</dbReference>
<dbReference type="PANTHER" id="PTHR43999">
    <property type="entry name" value="DNAJ HOMOLOG SUBFAMILY C MEMBER 2"/>
    <property type="match status" value="1"/>
</dbReference>
<dbReference type="SUPFAM" id="SSF46565">
    <property type="entry name" value="Chaperone J-domain"/>
    <property type="match status" value="1"/>
</dbReference>
<dbReference type="SUPFAM" id="SSF46689">
    <property type="entry name" value="Homeodomain-like"/>
    <property type="match status" value="2"/>
</dbReference>
<dbReference type="PROSITE" id="PS00636">
    <property type="entry name" value="DNAJ_1"/>
    <property type="match status" value="1"/>
</dbReference>
<evidence type="ECO:0000256" key="4">
    <source>
        <dbReference type="ARBA" id="ARBA00022737"/>
    </source>
</evidence>
<dbReference type="Gene3D" id="1.10.8.840">
    <property type="entry name" value="Ribosome-associated complex head domain"/>
    <property type="match status" value="1"/>
</dbReference>
<sequence>MNASKSPRLNNQLLHVPKMYIKRKRYGKVASWNALTRRLVECVGPVFLSFWQVEPGISDDALALQEEEESEDELTSSFIDPDDVNFLRSLDPKEWKEQDHYAVLGLRKLRHKATEDDIKKAYRLKVLRHHPDKRKAQGEEIRPDDDYFTCITKAWEILGNPRNRRSFDSVDKEFDDSIPTVNEHTRSHFYEVVFGKAFELNSRWSEKMPVPKLGDESTSREDVERFYSFWYNFESWREYSYLDEEEKEQGQGQERKWIEKQNKAARAKRKKEEMARIRNLVDTAYSLDPRIQKFKQEDKDRKLAVKQAKKDAARARQEEEDRKAQAAEEEMRKQKEEAEAEQKAKQDAIKAEREAQKRALKKERTTLRKLAKENNYYSVEPSEMVHHMASLEKICECLRVDELEDLVTRLARDGRVAFLQAMEETERRIERERQELMESATRACGGGSGATGRSKKGSAPWTHDQLQLLIKAVNVFPAGTNQRWEVVANFINQHTIGECVQRTPKEVLAKAKDLQSCDYSRNILKVAVNQKAYDNFEKDHKNSIEVSATTSQSDYNTIVLGPADQQGMKVTPWTAIEQQLLEQALKTYPASTPERWDRIAECLPTRSKKDCMRRYKELVEMVKAKKAAQAAVATNSQKSK</sequence>
<evidence type="ECO:0000256" key="1">
    <source>
        <dbReference type="ARBA" id="ARBA00004123"/>
    </source>
</evidence>
<feature type="domain" description="SANT" evidence="11">
    <location>
        <begin position="573"/>
        <end position="623"/>
    </location>
</feature>
<dbReference type="Pfam" id="PF23082">
    <property type="entry name" value="Myb_DNA-binding_2"/>
    <property type="match status" value="1"/>
</dbReference>
<dbReference type="InterPro" id="IPR001623">
    <property type="entry name" value="DnaJ_domain"/>
</dbReference>
<evidence type="ECO:0000256" key="3">
    <source>
        <dbReference type="ARBA" id="ARBA00022490"/>
    </source>
</evidence>
<dbReference type="CDD" id="cd06257">
    <property type="entry name" value="DnaJ"/>
    <property type="match status" value="1"/>
</dbReference>
<dbReference type="InterPro" id="IPR009057">
    <property type="entry name" value="Homeodomain-like_sf"/>
</dbReference>
<dbReference type="InterPro" id="IPR001005">
    <property type="entry name" value="SANT/Myb"/>
</dbReference>
<feature type="domain" description="J" evidence="9">
    <location>
        <begin position="99"/>
        <end position="171"/>
    </location>
</feature>
<dbReference type="PANTHER" id="PTHR43999:SF1">
    <property type="entry name" value="DNAJ HOMOLOG SUBFAMILY C MEMBER 2"/>
    <property type="match status" value="1"/>
</dbReference>
<dbReference type="CDD" id="cd00167">
    <property type="entry name" value="SANT"/>
    <property type="match status" value="1"/>
</dbReference>
<dbReference type="GO" id="GO:0005634">
    <property type="term" value="C:nucleus"/>
    <property type="evidence" value="ECO:0007669"/>
    <property type="project" value="UniProtKB-SubCell"/>
</dbReference>
<keyword evidence="3" id="KW-0963">Cytoplasm</keyword>
<evidence type="ECO:0000256" key="2">
    <source>
        <dbReference type="ARBA" id="ARBA00004496"/>
    </source>
</evidence>
<comment type="caution">
    <text evidence="12">The sequence shown here is derived from an EMBL/GenBank/DDBJ whole genome shotgun (WGS) entry which is preliminary data.</text>
</comment>
<evidence type="ECO:0000256" key="5">
    <source>
        <dbReference type="ARBA" id="ARBA00023159"/>
    </source>
</evidence>
<dbReference type="InParanoid" id="A0A6L2Q4T2"/>
<dbReference type="FunFam" id="1.10.10.60:FF:000180">
    <property type="entry name" value="DnaJ (Hsp40) homolog, subfamily C, member 2"/>
    <property type="match status" value="1"/>
</dbReference>
<gene>
    <name evidence="12" type="ORF">Cfor_08849</name>
</gene>
<feature type="region of interest" description="Disordered" evidence="8">
    <location>
        <begin position="437"/>
        <end position="459"/>
    </location>
</feature>
<feature type="region of interest" description="Disordered" evidence="8">
    <location>
        <begin position="297"/>
        <end position="360"/>
    </location>
</feature>
<dbReference type="GO" id="GO:0043022">
    <property type="term" value="F:ribosome binding"/>
    <property type="evidence" value="ECO:0007669"/>
    <property type="project" value="InterPro"/>
</dbReference>
<organism evidence="12 13">
    <name type="scientific">Coptotermes formosanus</name>
    <name type="common">Formosan subterranean termite</name>
    <dbReference type="NCBI Taxonomy" id="36987"/>
    <lineage>
        <taxon>Eukaryota</taxon>
        <taxon>Metazoa</taxon>
        <taxon>Ecdysozoa</taxon>
        <taxon>Arthropoda</taxon>
        <taxon>Hexapoda</taxon>
        <taxon>Insecta</taxon>
        <taxon>Pterygota</taxon>
        <taxon>Neoptera</taxon>
        <taxon>Polyneoptera</taxon>
        <taxon>Dictyoptera</taxon>
        <taxon>Blattodea</taxon>
        <taxon>Blattoidea</taxon>
        <taxon>Termitoidae</taxon>
        <taxon>Rhinotermitidae</taxon>
        <taxon>Coptotermes</taxon>
    </lineage>
</organism>
<dbReference type="GO" id="GO:0006450">
    <property type="term" value="P:regulation of translational fidelity"/>
    <property type="evidence" value="ECO:0007669"/>
    <property type="project" value="InterPro"/>
</dbReference>
<dbReference type="GO" id="GO:0005829">
    <property type="term" value="C:cytosol"/>
    <property type="evidence" value="ECO:0007669"/>
    <property type="project" value="TreeGrafter"/>
</dbReference>
<evidence type="ECO:0000259" key="11">
    <source>
        <dbReference type="PROSITE" id="PS51293"/>
    </source>
</evidence>
<dbReference type="OrthoDB" id="1690618at2759"/>
<evidence type="ECO:0000259" key="9">
    <source>
        <dbReference type="PROSITE" id="PS50076"/>
    </source>
</evidence>
<keyword evidence="4" id="KW-0677">Repeat</keyword>
<accession>A0A6L2Q4T2</accession>
<comment type="subcellular location">
    <subcellularLocation>
        <location evidence="2">Cytoplasm</location>
    </subcellularLocation>
    <subcellularLocation>
        <location evidence="1">Nucleus</location>
    </subcellularLocation>
</comment>
<dbReference type="InterPro" id="IPR018253">
    <property type="entry name" value="DnaJ_domain_CS"/>
</dbReference>
<dbReference type="Gene3D" id="1.10.287.110">
    <property type="entry name" value="DnaJ domain"/>
    <property type="match status" value="1"/>
</dbReference>
<dbReference type="InterPro" id="IPR042569">
    <property type="entry name" value="RAC_head_sf"/>
</dbReference>
<dbReference type="PROSITE" id="PS50076">
    <property type="entry name" value="DNAJ_2"/>
    <property type="match status" value="1"/>
</dbReference>
<dbReference type="FunCoup" id="A0A6L2Q4T2">
    <property type="interactions" value="2089"/>
</dbReference>
<evidence type="ECO:0000313" key="13">
    <source>
        <dbReference type="Proteomes" id="UP000502823"/>
    </source>
</evidence>